<dbReference type="InterPro" id="IPR058136">
    <property type="entry name" value="AmpC"/>
</dbReference>
<protein>
    <recommendedName>
        <fullName evidence="3 6">Beta-lactamase</fullName>
        <ecNumber evidence="3 6">3.5.2.6</ecNumber>
    </recommendedName>
</protein>
<proteinExistence type="inferred from homology"/>
<gene>
    <name evidence="9" type="ORF">HA050_20430</name>
</gene>
<evidence type="ECO:0000256" key="3">
    <source>
        <dbReference type="ARBA" id="ARBA00012865"/>
    </source>
</evidence>
<comment type="catalytic activity">
    <reaction evidence="1 6">
        <text>a beta-lactam + H2O = a substituted beta-amino acid</text>
        <dbReference type="Rhea" id="RHEA:20401"/>
        <dbReference type="ChEBI" id="CHEBI:15377"/>
        <dbReference type="ChEBI" id="CHEBI:35627"/>
        <dbReference type="ChEBI" id="CHEBI:140347"/>
        <dbReference type="EC" id="3.5.2.6"/>
    </reaction>
</comment>
<comment type="caution">
    <text evidence="9">The sequence shown here is derived from an EMBL/GenBank/DDBJ whole genome shotgun (WGS) entry which is preliminary data.</text>
</comment>
<sequence length="391" mass="42559">MRNKTIHFIKTMALLGCISPLSHAAENTDQAYIQKIVSTAIAPIQKEFNIPGIAVAVSIDGKNYFYNYGVASKEGKQAVSKDTLFEIGSISKTFTATLASYAQINGQLSFSDSVSQHLPNLRGSAFDKVSLLNLATHTAGGLPLQVPDEITNNDQLMAYYKNWQPEYAAGTYRVYSNPSIGLLGVITAKSMNTSFEDAIEKKLFPELGMTNSYINVSAAQMKNYAQGYNKKDAPVRVNPGVLASEAYGIKSSPADMIQFVNANMQIGKINHKVQQALINTHSGYFKSGALTQDLIWEQYAYPEKLSTLLEGNKDAMAYQANAANKISPPLAPQTNAWINKTGSTNGFAAYAAFIPARKIGIVILANKNYPISSRVTAAYQILGQLDQKPNQ</sequence>
<feature type="signal peptide" evidence="7">
    <location>
        <begin position="1"/>
        <end position="24"/>
    </location>
</feature>
<evidence type="ECO:0000313" key="9">
    <source>
        <dbReference type="EMBL" id="NHQ88471.1"/>
    </source>
</evidence>
<evidence type="ECO:0000256" key="5">
    <source>
        <dbReference type="ARBA" id="ARBA00023251"/>
    </source>
</evidence>
<keyword evidence="5 6" id="KW-0046">Antibiotic resistance</keyword>
<dbReference type="Proteomes" id="UP000712570">
    <property type="component" value="Unassembled WGS sequence"/>
</dbReference>
<dbReference type="Gene3D" id="3.40.710.10">
    <property type="entry name" value="DD-peptidase/beta-lactamase superfamily"/>
    <property type="match status" value="1"/>
</dbReference>
<keyword evidence="4 6" id="KW-0378">Hydrolase</keyword>
<evidence type="ECO:0000256" key="4">
    <source>
        <dbReference type="ARBA" id="ARBA00022801"/>
    </source>
</evidence>
<evidence type="ECO:0000256" key="6">
    <source>
        <dbReference type="RuleBase" id="RU361140"/>
    </source>
</evidence>
<evidence type="ECO:0000256" key="7">
    <source>
        <dbReference type="SAM" id="SignalP"/>
    </source>
</evidence>
<accession>A0ABX0L4S7</accession>
<dbReference type="NCBIfam" id="NF033085">
    <property type="entry name" value="bla_class_C"/>
    <property type="match status" value="1"/>
</dbReference>
<evidence type="ECO:0000256" key="1">
    <source>
        <dbReference type="ARBA" id="ARBA00001526"/>
    </source>
</evidence>
<dbReference type="Pfam" id="PF00144">
    <property type="entry name" value="Beta-lactamase"/>
    <property type="match status" value="1"/>
</dbReference>
<dbReference type="PROSITE" id="PS00336">
    <property type="entry name" value="BETA_LACTAMASE_C"/>
    <property type="match status" value="1"/>
</dbReference>
<dbReference type="SUPFAM" id="SSF56601">
    <property type="entry name" value="beta-lactamase/transpeptidase-like"/>
    <property type="match status" value="1"/>
</dbReference>
<dbReference type="InterPro" id="IPR012338">
    <property type="entry name" value="Beta-lactam/transpept-like"/>
</dbReference>
<organism evidence="9 10">
    <name type="scientific">Iodobacter violaceini</name>
    <dbReference type="NCBI Taxonomy" id="3044271"/>
    <lineage>
        <taxon>Bacteria</taxon>
        <taxon>Pseudomonadati</taxon>
        <taxon>Pseudomonadota</taxon>
        <taxon>Betaproteobacteria</taxon>
        <taxon>Neisseriales</taxon>
        <taxon>Chitinibacteraceae</taxon>
        <taxon>Iodobacter</taxon>
    </lineage>
</organism>
<dbReference type="InterPro" id="IPR001586">
    <property type="entry name" value="Beta-lactam_class-C_AS"/>
</dbReference>
<dbReference type="InterPro" id="IPR001466">
    <property type="entry name" value="Beta-lactam-related"/>
</dbReference>
<dbReference type="PANTHER" id="PTHR46825">
    <property type="entry name" value="D-ALANYL-D-ALANINE-CARBOXYPEPTIDASE/ENDOPEPTIDASE AMPH"/>
    <property type="match status" value="1"/>
</dbReference>
<dbReference type="EC" id="3.5.2.6" evidence="3 6"/>
<evidence type="ECO:0000256" key="2">
    <source>
        <dbReference type="ARBA" id="ARBA00007840"/>
    </source>
</evidence>
<feature type="domain" description="Beta-lactamase-related" evidence="8">
    <location>
        <begin position="40"/>
        <end position="382"/>
    </location>
</feature>
<keyword evidence="7" id="KW-0732">Signal</keyword>
<comment type="similarity">
    <text evidence="2 6">Belongs to the class-C beta-lactamase family.</text>
</comment>
<dbReference type="InterPro" id="IPR050491">
    <property type="entry name" value="AmpC-like"/>
</dbReference>
<dbReference type="EMBL" id="JAAOLX010000015">
    <property type="protein sequence ID" value="NHQ88471.1"/>
    <property type="molecule type" value="Genomic_DNA"/>
</dbReference>
<reference evidence="9 10" key="1">
    <citation type="submission" date="2020-03" db="EMBL/GenBank/DDBJ databases">
        <title>Draft genome sequence of environmentally isolated violet-colored cultures.</title>
        <authorList>
            <person name="Wilson H.S."/>
        </authorList>
    </citation>
    <scope>NUCLEOTIDE SEQUENCE [LARGE SCALE GENOMIC DNA]</scope>
    <source>
        <strain evidence="9 10">HSC-16F04</strain>
    </source>
</reference>
<evidence type="ECO:0000259" key="8">
    <source>
        <dbReference type="Pfam" id="PF00144"/>
    </source>
</evidence>
<dbReference type="PANTHER" id="PTHR46825:SF8">
    <property type="entry name" value="BETA-LACTAMASE-RELATED"/>
    <property type="match status" value="1"/>
</dbReference>
<name>A0ABX0L4S7_9NEIS</name>
<evidence type="ECO:0000313" key="10">
    <source>
        <dbReference type="Proteomes" id="UP000712570"/>
    </source>
</evidence>
<feature type="chain" id="PRO_5045539036" description="Beta-lactamase" evidence="7">
    <location>
        <begin position="25"/>
        <end position="391"/>
    </location>
</feature>
<keyword evidence="10" id="KW-1185">Reference proteome</keyword>